<sequence>MAKSNPERVPRGFTFDQDLPLTFQQTRKEFIARLERVTQALESSGGIRRHQWVQKDYPPKRIPTFNGSMSAEEYFAWISNVDRFFDYYGIPDDGSRVVRVFWFVSLLAKVGLQESDQETQQIGFEL</sequence>
<keyword evidence="2" id="KW-1185">Reference proteome</keyword>
<accession>A0A2I0JXV4</accession>
<protein>
    <recommendedName>
        <fullName evidence="3">Retrotransposon gag domain-containing protein</fullName>
    </recommendedName>
</protein>
<dbReference type="EMBL" id="PGOL01001131">
    <property type="protein sequence ID" value="PKI60670.1"/>
    <property type="molecule type" value="Genomic_DNA"/>
</dbReference>
<name>A0A2I0JXV4_PUNGR</name>
<proteinExistence type="predicted"/>
<organism evidence="1 2">
    <name type="scientific">Punica granatum</name>
    <name type="common">Pomegranate</name>
    <dbReference type="NCBI Taxonomy" id="22663"/>
    <lineage>
        <taxon>Eukaryota</taxon>
        <taxon>Viridiplantae</taxon>
        <taxon>Streptophyta</taxon>
        <taxon>Embryophyta</taxon>
        <taxon>Tracheophyta</taxon>
        <taxon>Spermatophyta</taxon>
        <taxon>Magnoliopsida</taxon>
        <taxon>eudicotyledons</taxon>
        <taxon>Gunneridae</taxon>
        <taxon>Pentapetalae</taxon>
        <taxon>rosids</taxon>
        <taxon>malvids</taxon>
        <taxon>Myrtales</taxon>
        <taxon>Lythraceae</taxon>
        <taxon>Punica</taxon>
    </lineage>
</organism>
<evidence type="ECO:0008006" key="3">
    <source>
        <dbReference type="Google" id="ProtNLM"/>
    </source>
</evidence>
<evidence type="ECO:0000313" key="2">
    <source>
        <dbReference type="Proteomes" id="UP000233551"/>
    </source>
</evidence>
<comment type="caution">
    <text evidence="1">The sequence shown here is derived from an EMBL/GenBank/DDBJ whole genome shotgun (WGS) entry which is preliminary data.</text>
</comment>
<reference evidence="1 2" key="1">
    <citation type="submission" date="2017-11" db="EMBL/GenBank/DDBJ databases">
        <title>De-novo sequencing of pomegranate (Punica granatum L.) genome.</title>
        <authorList>
            <person name="Akparov Z."/>
            <person name="Amiraslanov A."/>
            <person name="Hajiyeva S."/>
            <person name="Abbasov M."/>
            <person name="Kaur K."/>
            <person name="Hamwieh A."/>
            <person name="Solovyev V."/>
            <person name="Salamov A."/>
            <person name="Braich B."/>
            <person name="Kosarev P."/>
            <person name="Mahmoud A."/>
            <person name="Hajiyev E."/>
            <person name="Babayeva S."/>
            <person name="Izzatullayeva V."/>
            <person name="Mammadov A."/>
            <person name="Mammadov A."/>
            <person name="Sharifova S."/>
            <person name="Ojaghi J."/>
            <person name="Eynullazada K."/>
            <person name="Bayramov B."/>
            <person name="Abdulazimova A."/>
            <person name="Shahmuradov I."/>
        </authorList>
    </citation>
    <scope>NUCLEOTIDE SEQUENCE [LARGE SCALE GENOMIC DNA]</scope>
    <source>
        <strain evidence="2">cv. AG2017</strain>
        <tissue evidence="1">Leaf</tissue>
    </source>
</reference>
<dbReference type="AlphaFoldDB" id="A0A2I0JXV4"/>
<gene>
    <name evidence="1" type="ORF">CRG98_018917</name>
</gene>
<dbReference type="Proteomes" id="UP000233551">
    <property type="component" value="Unassembled WGS sequence"/>
</dbReference>
<evidence type="ECO:0000313" key="1">
    <source>
        <dbReference type="EMBL" id="PKI60670.1"/>
    </source>
</evidence>